<feature type="region of interest" description="Disordered" evidence="1">
    <location>
        <begin position="619"/>
        <end position="669"/>
    </location>
</feature>
<feature type="compositionally biased region" description="Polar residues" evidence="1">
    <location>
        <begin position="977"/>
        <end position="990"/>
    </location>
</feature>
<feature type="compositionally biased region" description="Low complexity" evidence="1">
    <location>
        <begin position="548"/>
        <end position="559"/>
    </location>
</feature>
<dbReference type="GO" id="GO:0035361">
    <property type="term" value="C:Cul8-RING ubiquitin ligase complex"/>
    <property type="evidence" value="ECO:0007669"/>
    <property type="project" value="TreeGrafter"/>
</dbReference>
<dbReference type="GO" id="GO:0031297">
    <property type="term" value="P:replication fork processing"/>
    <property type="evidence" value="ECO:0007669"/>
    <property type="project" value="InterPro"/>
</dbReference>
<reference evidence="2 3" key="1">
    <citation type="submission" date="2014-04" db="EMBL/GenBank/DDBJ databases">
        <authorList>
            <consortium name="DOE Joint Genome Institute"/>
            <person name="Kuo A."/>
            <person name="Ruytinx J."/>
            <person name="Rineau F."/>
            <person name="Colpaert J."/>
            <person name="Kohler A."/>
            <person name="Nagy L.G."/>
            <person name="Floudas D."/>
            <person name="Copeland A."/>
            <person name="Barry K.W."/>
            <person name="Cichocki N."/>
            <person name="Veneault-Fourrey C."/>
            <person name="LaButti K."/>
            <person name="Lindquist E.A."/>
            <person name="Lipzen A."/>
            <person name="Lundell T."/>
            <person name="Morin E."/>
            <person name="Murat C."/>
            <person name="Sun H."/>
            <person name="Tunlid A."/>
            <person name="Henrissat B."/>
            <person name="Grigoriev I.V."/>
            <person name="Hibbett D.S."/>
            <person name="Martin F."/>
            <person name="Nordberg H.P."/>
            <person name="Cantor M.N."/>
            <person name="Hua S.X."/>
        </authorList>
    </citation>
    <scope>NUCLEOTIDE SEQUENCE [LARGE SCALE GENOMIC DNA]</scope>
    <source>
        <strain evidence="2 3">UH-Slu-Lm8-n1</strain>
    </source>
</reference>
<dbReference type="GO" id="GO:0000724">
    <property type="term" value="P:double-strand break repair via homologous recombination"/>
    <property type="evidence" value="ECO:0007669"/>
    <property type="project" value="TreeGrafter"/>
</dbReference>
<feature type="compositionally biased region" description="Basic and acidic residues" evidence="1">
    <location>
        <begin position="647"/>
        <end position="656"/>
    </location>
</feature>
<feature type="compositionally biased region" description="Basic residues" evidence="1">
    <location>
        <begin position="834"/>
        <end position="846"/>
    </location>
</feature>
<sequence length="2026" mass="227526">MDSDEVVDTSDIEEREFDVSEADNPCVHPKKTRLNSLPATELHERFNDRQEGQPSPRKRVKITHSSDFESQLIVDLSQSSRASPMKSTVSSTLRASETHSPMRAALNPASNLSLPAINVHEASLHNETQLTYAESEKLSHHPIASADVQSQADPQSPLPDSSPPQLDDTLFLSSPASATFPSQVLDFGQSQAPLAQSQHEGLVLSSTPSMSRPVDSWSLFSSPQGPSTQSSQGIIPQSVRNPTHMPQDTPPCTPHHSGRRSPSPDELLLISPESRLRRQLTSITPITQDPSSPAVESQDRSPLPPPPALALPSPLLVIPEDPEPINRYSLRRREARQLQPYAFDKAQYKAQMKANPDAIVKFVSPQRREMHGELEDGSQWADQQTQGGTQAEYILPVDNSEEDRDYVDVEGRRRKRRVTIAEAGHDHRDQEEGWLPEALRDLSESDEIEGTDEVRKLVMEARRARKKAEAEAKKREKEEARLRAQEEADAKEIAKKRRLKNFPLAASSSKQPAMGPFSASSRRPSPRSDQRSPPVLSRLLKGKQRAISSPSRSPSPSHSLHMGPSQLQFRSPASQPPVTDEFEYQQDDDYDYYNFFDHNDHNLINAEHVNLVTNNDVIEIPSAPSTPPPSSSTLPDGDNHLYLSDDPPTREPHEESSSSSPKISSKDRKRLRLLQRMMPAVMIKKQLEQHGSQVKHFASAKRVRSPTPSDSSDEPLRPGHARVRMGAGGRDVVIQGDPESSDVEIPQDEDMDVDAEVPDIISQVRQGASPKARSRSPAISISSSSESGSESDDEVSDGMIDDARIDAWSRSRRPMREKSLIDWMLTRTRTVGGGRKRRDKSSRRSRGSGVKPRVMGESSGGRSRPKLNIVTGSARMGNQTLLSFPTISSDHEGRPHHSHHNKINKNSESTIPAEHKSKALRKERRKKKRKQAKGDLYSFHQSGTHIARRGLRIDLGDEEFHQALDPTWRKEMDRWQQRPSSMPQPASALSSRVRREDTQSKRQRVPFSCVDSKPQSGVESSKDERQRKSHARPRPPPSRVDSRRSHVDFDIPPDLLRERSPPVRRKGYNDVHEFMHAVDQRTLLTTVDLGIDSLPSGIAFSAGTYIGRGFLHQLICLVTGHAQPVAPISYVIRGFELGPDTSVHVLTTVIAPMCDQLADDVLKGREFTIADGKDWELAMRTVCQLVSWQCLSIDDQEFSSLELTVHETMGSLVARVLEADIYHSSLLVCWFAVELAARIMHAARTRRGSSETRELFKFALLLMRPLSDVDLREILASFKEPNGPLETNSTPVQAVESWICLFHLLINCTSESPDKLSSEPFWLLFKQLIQDEASSFTTAVEASEYVWRNIFSFCALSQFSVHGMSTSLGRIAPSWETVLATLKLISLVADPQKDALTHIASLNKRDEYVSVVASRCFLLWKRWHWSLDDAMIMFNHLVEIFRSRRFASLRHEQPKFMQFMVQRDISLLSVQDRGDNVFEVLLKMIVQVAQADSTSDAQKKQRDIQVKKMLNMVVPVGSVSSTRSVHPTGQESSMLFNRLNAMAVAIHLDPSISNTRHRVGQARRCVNFKDAHDFTRAVCIRGIEHICAVMRHHRVQLGEILNWLAEVTSILLDEYQEARTLTNKDNKNIVKNKTVEMVKSLLTSVVRMIETSSLDTTDERHEYPDPAFLEGPWVKDVFSPKNPIAIENDSSAACQEVVSAFLDARMKALPRPTVPPVLPSVDQESQDEYDQFFIDLNDPEILAALGDEPAQTSGMEWKRKEEAVCKVCGPLASAIFRVVCRYVVDSPAPSTVDSRRETADRWIDCWVGVGNVLVQNGSSWKNHMHLGPESWERIPDPLWRRRVGLRFCLALLRLDSKAYNAYEDYFIEVLLACTVPSKTTIEHEYASIVFTLDGLQHPLLRGVLAEPSTGSSTFEISREEYSTVRQTLIESVFANFAERLQDDLDPVNYKYLGFLVSMLSAMRDNYESLSSSEKQVTYAEFCRKVFRALLSRKSLASQPRLSELIQWGKTTMARPGDDDGDQSMGS</sequence>
<accession>A0A0D0AHA9</accession>
<feature type="region of interest" description="Disordered" evidence="1">
    <location>
        <begin position="198"/>
        <end position="266"/>
    </location>
</feature>
<feature type="compositionally biased region" description="Basic and acidic residues" evidence="1">
    <location>
        <begin position="452"/>
        <end position="493"/>
    </location>
</feature>
<feature type="compositionally biased region" description="Polar residues" evidence="1">
    <location>
        <begin position="234"/>
        <end position="246"/>
    </location>
</feature>
<proteinExistence type="predicted"/>
<feature type="region of interest" description="Disordered" evidence="1">
    <location>
        <begin position="827"/>
        <end position="868"/>
    </location>
</feature>
<feature type="region of interest" description="Disordered" evidence="1">
    <location>
        <begin position="421"/>
        <end position="580"/>
    </location>
</feature>
<dbReference type="STRING" id="930992.A0A0D0AHA9"/>
<dbReference type="EMBL" id="KN835275">
    <property type="protein sequence ID" value="KIK41231.1"/>
    <property type="molecule type" value="Genomic_DNA"/>
</dbReference>
<feature type="region of interest" description="Disordered" evidence="1">
    <location>
        <begin position="971"/>
        <end position="1064"/>
    </location>
</feature>
<feature type="compositionally biased region" description="Low complexity" evidence="1">
    <location>
        <begin position="221"/>
        <end position="233"/>
    </location>
</feature>
<feature type="compositionally biased region" description="Basic and acidic residues" evidence="1">
    <location>
        <begin position="1040"/>
        <end position="1064"/>
    </location>
</feature>
<feature type="compositionally biased region" description="Acidic residues" evidence="1">
    <location>
        <begin position="739"/>
        <end position="757"/>
    </location>
</feature>
<dbReference type="InterPro" id="IPR019021">
    <property type="entry name" value="Mms22"/>
</dbReference>
<evidence type="ECO:0000313" key="3">
    <source>
        <dbReference type="Proteomes" id="UP000054485"/>
    </source>
</evidence>
<feature type="region of interest" description="Disordered" evidence="1">
    <location>
        <begin position="1"/>
        <end position="100"/>
    </location>
</feature>
<feature type="compositionally biased region" description="Acidic residues" evidence="1">
    <location>
        <begin position="789"/>
        <end position="798"/>
    </location>
</feature>
<feature type="compositionally biased region" description="Basic residues" evidence="1">
    <location>
        <begin position="918"/>
        <end position="931"/>
    </location>
</feature>
<feature type="region of interest" description="Disordered" evidence="1">
    <location>
        <begin position="282"/>
        <end position="320"/>
    </location>
</feature>
<protein>
    <submittedName>
        <fullName evidence="2">Uncharacterized protein</fullName>
    </submittedName>
</protein>
<dbReference type="GO" id="GO:0005634">
    <property type="term" value="C:nucleus"/>
    <property type="evidence" value="ECO:0007669"/>
    <property type="project" value="InterPro"/>
</dbReference>
<organism evidence="2 3">
    <name type="scientific">Suillus luteus UH-Slu-Lm8-n1</name>
    <dbReference type="NCBI Taxonomy" id="930992"/>
    <lineage>
        <taxon>Eukaryota</taxon>
        <taxon>Fungi</taxon>
        <taxon>Dikarya</taxon>
        <taxon>Basidiomycota</taxon>
        <taxon>Agaricomycotina</taxon>
        <taxon>Agaricomycetes</taxon>
        <taxon>Agaricomycetidae</taxon>
        <taxon>Boletales</taxon>
        <taxon>Suillineae</taxon>
        <taxon>Suillaceae</taxon>
        <taxon>Suillus</taxon>
    </lineage>
</organism>
<feature type="compositionally biased region" description="Polar residues" evidence="1">
    <location>
        <begin position="565"/>
        <end position="577"/>
    </location>
</feature>
<feature type="region of interest" description="Disordered" evidence="1">
    <location>
        <begin position="687"/>
        <end position="798"/>
    </location>
</feature>
<dbReference type="PANTHER" id="PTHR28122">
    <property type="entry name" value="E3 UBIQUITIN-PROTEIN LIGASE SUBSTRATE RECEPTOR MMS22"/>
    <property type="match status" value="1"/>
</dbReference>
<dbReference type="PANTHER" id="PTHR28122:SF1">
    <property type="entry name" value="E3 UBIQUITIN-PROTEIN LIGASE SUBSTRATE RECEPTOR MMS22"/>
    <property type="match status" value="1"/>
</dbReference>
<dbReference type="OrthoDB" id="2386201at2759"/>
<feature type="region of interest" description="Disordered" evidence="1">
    <location>
        <begin position="886"/>
        <end position="941"/>
    </location>
</feature>
<feature type="region of interest" description="Disordered" evidence="1">
    <location>
        <begin position="146"/>
        <end position="172"/>
    </location>
</feature>
<evidence type="ECO:0000313" key="2">
    <source>
        <dbReference type="EMBL" id="KIK41231.1"/>
    </source>
</evidence>
<feature type="compositionally biased region" description="Acidic residues" evidence="1">
    <location>
        <begin position="1"/>
        <end position="21"/>
    </location>
</feature>
<feature type="compositionally biased region" description="Polar residues" evidence="1">
    <location>
        <begin position="198"/>
        <end position="210"/>
    </location>
</feature>
<gene>
    <name evidence="2" type="ORF">CY34DRAFT_806331</name>
</gene>
<dbReference type="HOGENOM" id="CLU_235583_0_0_1"/>
<feature type="compositionally biased region" description="Polar residues" evidence="1">
    <location>
        <begin position="76"/>
        <end position="99"/>
    </location>
</feature>
<feature type="compositionally biased region" description="Polar residues" evidence="1">
    <location>
        <begin position="282"/>
        <end position="295"/>
    </location>
</feature>
<feature type="compositionally biased region" description="Basic and acidic residues" evidence="1">
    <location>
        <begin position="41"/>
        <end position="51"/>
    </location>
</feature>
<reference evidence="3" key="2">
    <citation type="submission" date="2015-01" db="EMBL/GenBank/DDBJ databases">
        <title>Evolutionary Origins and Diversification of the Mycorrhizal Mutualists.</title>
        <authorList>
            <consortium name="DOE Joint Genome Institute"/>
            <consortium name="Mycorrhizal Genomics Consortium"/>
            <person name="Kohler A."/>
            <person name="Kuo A."/>
            <person name="Nagy L.G."/>
            <person name="Floudas D."/>
            <person name="Copeland A."/>
            <person name="Barry K.W."/>
            <person name="Cichocki N."/>
            <person name="Veneault-Fourrey C."/>
            <person name="LaButti K."/>
            <person name="Lindquist E.A."/>
            <person name="Lipzen A."/>
            <person name="Lundell T."/>
            <person name="Morin E."/>
            <person name="Murat C."/>
            <person name="Riley R."/>
            <person name="Ohm R."/>
            <person name="Sun H."/>
            <person name="Tunlid A."/>
            <person name="Henrissat B."/>
            <person name="Grigoriev I.V."/>
            <person name="Hibbett D.S."/>
            <person name="Martin F."/>
        </authorList>
    </citation>
    <scope>NUCLEOTIDE SEQUENCE [LARGE SCALE GENOMIC DNA]</scope>
    <source>
        <strain evidence="3">UH-Slu-Lm8-n1</strain>
    </source>
</reference>
<dbReference type="Pfam" id="PF09462">
    <property type="entry name" value="Mus7"/>
    <property type="match status" value="1"/>
</dbReference>
<feature type="compositionally biased region" description="Low complexity" evidence="1">
    <location>
        <begin position="775"/>
        <end position="788"/>
    </location>
</feature>
<dbReference type="InParanoid" id="A0A0D0AHA9"/>
<keyword evidence="3" id="KW-1185">Reference proteome</keyword>
<evidence type="ECO:0000256" key="1">
    <source>
        <dbReference type="SAM" id="MobiDB-lite"/>
    </source>
</evidence>
<name>A0A0D0AHA9_9AGAM</name>
<dbReference type="Proteomes" id="UP000054485">
    <property type="component" value="Unassembled WGS sequence"/>
</dbReference>